<dbReference type="Proteomes" id="UP000054217">
    <property type="component" value="Unassembled WGS sequence"/>
</dbReference>
<dbReference type="EMBL" id="KN832152">
    <property type="protein sequence ID" value="KIN93595.1"/>
    <property type="molecule type" value="Genomic_DNA"/>
</dbReference>
<feature type="compositionally biased region" description="Basic and acidic residues" evidence="1">
    <location>
        <begin position="1"/>
        <end position="31"/>
    </location>
</feature>
<accession>A0A0C3NCL6</accession>
<evidence type="ECO:0000313" key="3">
    <source>
        <dbReference type="Proteomes" id="UP000054217"/>
    </source>
</evidence>
<proteinExistence type="predicted"/>
<sequence length="128" mass="14811">MHADTSLDCTRHTTRRHSDCLPHTRPCDGFRSRSCSSTRTTTSHGGVGSLRQCDGTSRRRVHMPQLDRSQPSYLAWNENSRFSGDHDHRQHHLRIRVYHGRVHFPPLPRIKQTSKRTSILNDISEKCT</sequence>
<dbReference type="HOGENOM" id="CLU_1960462_0_0_1"/>
<dbReference type="AlphaFoldDB" id="A0A0C3NCL6"/>
<reference evidence="3" key="2">
    <citation type="submission" date="2015-01" db="EMBL/GenBank/DDBJ databases">
        <title>Evolutionary Origins and Diversification of the Mycorrhizal Mutualists.</title>
        <authorList>
            <consortium name="DOE Joint Genome Institute"/>
            <consortium name="Mycorrhizal Genomics Consortium"/>
            <person name="Kohler A."/>
            <person name="Kuo A."/>
            <person name="Nagy L.G."/>
            <person name="Floudas D."/>
            <person name="Copeland A."/>
            <person name="Barry K.W."/>
            <person name="Cichocki N."/>
            <person name="Veneault-Fourrey C."/>
            <person name="LaButti K."/>
            <person name="Lindquist E.A."/>
            <person name="Lipzen A."/>
            <person name="Lundell T."/>
            <person name="Morin E."/>
            <person name="Murat C."/>
            <person name="Riley R."/>
            <person name="Ohm R."/>
            <person name="Sun H."/>
            <person name="Tunlid A."/>
            <person name="Henrissat B."/>
            <person name="Grigoriev I.V."/>
            <person name="Hibbett D.S."/>
            <person name="Martin F."/>
        </authorList>
    </citation>
    <scope>NUCLEOTIDE SEQUENCE [LARGE SCALE GENOMIC DNA]</scope>
    <source>
        <strain evidence="3">Marx 270</strain>
    </source>
</reference>
<keyword evidence="3" id="KW-1185">Reference proteome</keyword>
<evidence type="ECO:0000256" key="1">
    <source>
        <dbReference type="SAM" id="MobiDB-lite"/>
    </source>
</evidence>
<evidence type="ECO:0000313" key="2">
    <source>
        <dbReference type="EMBL" id="KIN93595.1"/>
    </source>
</evidence>
<protein>
    <submittedName>
        <fullName evidence="2">Uncharacterized protein</fullName>
    </submittedName>
</protein>
<gene>
    <name evidence="2" type="ORF">M404DRAFT_487874</name>
</gene>
<feature type="region of interest" description="Disordered" evidence="1">
    <location>
        <begin position="1"/>
        <end position="57"/>
    </location>
</feature>
<reference evidence="2 3" key="1">
    <citation type="submission" date="2014-04" db="EMBL/GenBank/DDBJ databases">
        <authorList>
            <consortium name="DOE Joint Genome Institute"/>
            <person name="Kuo A."/>
            <person name="Kohler A."/>
            <person name="Costa M.D."/>
            <person name="Nagy L.G."/>
            <person name="Floudas D."/>
            <person name="Copeland A."/>
            <person name="Barry K.W."/>
            <person name="Cichocki N."/>
            <person name="Veneault-Fourrey C."/>
            <person name="LaButti K."/>
            <person name="Lindquist E.A."/>
            <person name="Lipzen A."/>
            <person name="Lundell T."/>
            <person name="Morin E."/>
            <person name="Murat C."/>
            <person name="Sun H."/>
            <person name="Tunlid A."/>
            <person name="Henrissat B."/>
            <person name="Grigoriev I.V."/>
            <person name="Hibbett D.S."/>
            <person name="Martin F."/>
            <person name="Nordberg H.P."/>
            <person name="Cantor M.N."/>
            <person name="Hua S.X."/>
        </authorList>
    </citation>
    <scope>NUCLEOTIDE SEQUENCE [LARGE SCALE GENOMIC DNA]</scope>
    <source>
        <strain evidence="2 3">Marx 270</strain>
    </source>
</reference>
<organism evidence="2 3">
    <name type="scientific">Pisolithus tinctorius Marx 270</name>
    <dbReference type="NCBI Taxonomy" id="870435"/>
    <lineage>
        <taxon>Eukaryota</taxon>
        <taxon>Fungi</taxon>
        <taxon>Dikarya</taxon>
        <taxon>Basidiomycota</taxon>
        <taxon>Agaricomycotina</taxon>
        <taxon>Agaricomycetes</taxon>
        <taxon>Agaricomycetidae</taxon>
        <taxon>Boletales</taxon>
        <taxon>Sclerodermatineae</taxon>
        <taxon>Pisolithaceae</taxon>
        <taxon>Pisolithus</taxon>
    </lineage>
</organism>
<name>A0A0C3NCL6_PISTI</name>
<feature type="compositionally biased region" description="Low complexity" evidence="1">
    <location>
        <begin position="32"/>
        <end position="43"/>
    </location>
</feature>
<dbReference type="InParanoid" id="A0A0C3NCL6"/>